<dbReference type="PANTHER" id="PTHR30486:SF6">
    <property type="entry name" value="TYPE IV PILUS RETRACTATION ATPASE PILT"/>
    <property type="match status" value="1"/>
</dbReference>
<feature type="domain" description="Bacterial type II secretion system protein E" evidence="2">
    <location>
        <begin position="59"/>
        <end position="336"/>
    </location>
</feature>
<sequence length="397" mass="41301">MSASVPVDQALLERVRAVLAQETAEPTPARVAAALRSEGRLLGDAAVLSVVEALRRELSGAGPLEPLLAEPGVTDVLVQGPGQVWIDRGGGLELTGVGFEDDAAVRRLAQRLAGSAGRRLDDATPFVDARLPDGTRFHAVLAPVSARGTCISLRVPRRRAFTVDELVAEGTVPSEGARLLRLLVKARLAFLVSGGTGVGKTTLLAALLSLVPPAERLVLVEDSGELAPTHPHVVQLEARPPNLEGAGEITLRTLVRQALRMRPDRLVVGEVRGAEIVDLLAALNTGHEGGCGTLHANSAAEVPARVEALGVAAGLDRAAVHSQLAAAVDVDVHLVRGRDGRRRVGEVCVFDRTIDGMVAAVPAVEFGADGDIAVDAGMPRLRALLARGRNGSSGRAG</sequence>
<dbReference type="RefSeq" id="WP_192750527.1">
    <property type="nucleotide sequence ID" value="NZ_BAABJL010000245.1"/>
</dbReference>
<dbReference type="InterPro" id="IPR001482">
    <property type="entry name" value="T2SS/T4SS_dom"/>
</dbReference>
<dbReference type="Gene3D" id="3.30.450.380">
    <property type="match status" value="1"/>
</dbReference>
<evidence type="ECO:0000313" key="3">
    <source>
        <dbReference type="EMBL" id="MBE1606389.1"/>
    </source>
</evidence>
<dbReference type="AlphaFoldDB" id="A0A927MUE7"/>
<dbReference type="Gene3D" id="3.40.50.300">
    <property type="entry name" value="P-loop containing nucleotide triphosphate hydrolases"/>
    <property type="match status" value="1"/>
</dbReference>
<dbReference type="PANTHER" id="PTHR30486">
    <property type="entry name" value="TWITCHING MOTILITY PROTEIN PILT"/>
    <property type="match status" value="1"/>
</dbReference>
<keyword evidence="4" id="KW-1185">Reference proteome</keyword>
<dbReference type="Pfam" id="PF00437">
    <property type="entry name" value="T2SSE"/>
    <property type="match status" value="1"/>
</dbReference>
<evidence type="ECO:0000256" key="1">
    <source>
        <dbReference type="ARBA" id="ARBA00006611"/>
    </source>
</evidence>
<evidence type="ECO:0000259" key="2">
    <source>
        <dbReference type="Pfam" id="PF00437"/>
    </source>
</evidence>
<dbReference type="SUPFAM" id="SSF52540">
    <property type="entry name" value="P-loop containing nucleoside triphosphate hydrolases"/>
    <property type="match status" value="1"/>
</dbReference>
<dbReference type="InterPro" id="IPR027417">
    <property type="entry name" value="P-loop_NTPase"/>
</dbReference>
<name>A0A927MUE7_9ACTN</name>
<accession>A0A927MUE7</accession>
<evidence type="ECO:0000313" key="4">
    <source>
        <dbReference type="Proteomes" id="UP000638648"/>
    </source>
</evidence>
<comment type="similarity">
    <text evidence="1">Belongs to the GSP E family.</text>
</comment>
<protein>
    <submittedName>
        <fullName evidence="3">Pilus assembly protein CpaF</fullName>
    </submittedName>
</protein>
<dbReference type="Proteomes" id="UP000638648">
    <property type="component" value="Unassembled WGS sequence"/>
</dbReference>
<dbReference type="InterPro" id="IPR050921">
    <property type="entry name" value="T4SS_GSP_E_ATPase"/>
</dbReference>
<dbReference type="NCBIfam" id="TIGR03819">
    <property type="entry name" value="heli_sec_ATPase"/>
    <property type="match status" value="1"/>
</dbReference>
<reference evidence="3" key="1">
    <citation type="submission" date="2020-10" db="EMBL/GenBank/DDBJ databases">
        <title>Sequencing the genomes of 1000 actinobacteria strains.</title>
        <authorList>
            <person name="Klenk H.-P."/>
        </authorList>
    </citation>
    <scope>NUCLEOTIDE SEQUENCE</scope>
    <source>
        <strain evidence="3">DSM 45354</strain>
    </source>
</reference>
<comment type="caution">
    <text evidence="3">The sequence shown here is derived from an EMBL/GenBank/DDBJ whole genome shotgun (WGS) entry which is preliminary data.</text>
</comment>
<dbReference type="EMBL" id="JADBEM010000001">
    <property type="protein sequence ID" value="MBE1606389.1"/>
    <property type="molecule type" value="Genomic_DNA"/>
</dbReference>
<proteinExistence type="inferred from homology"/>
<organism evidence="3 4">
    <name type="scientific">Actinopolymorpha pittospori</name>
    <dbReference type="NCBI Taxonomy" id="648752"/>
    <lineage>
        <taxon>Bacteria</taxon>
        <taxon>Bacillati</taxon>
        <taxon>Actinomycetota</taxon>
        <taxon>Actinomycetes</taxon>
        <taxon>Propionibacteriales</taxon>
        <taxon>Actinopolymorphaceae</taxon>
        <taxon>Actinopolymorpha</taxon>
    </lineage>
</organism>
<dbReference type="InterPro" id="IPR022399">
    <property type="entry name" value="TadA-like_ATPase"/>
</dbReference>
<dbReference type="CDD" id="cd01130">
    <property type="entry name" value="VirB11-like_ATPase"/>
    <property type="match status" value="1"/>
</dbReference>
<gene>
    <name evidence="3" type="ORF">HEB94_003237</name>
</gene>
<dbReference type="GO" id="GO:0016887">
    <property type="term" value="F:ATP hydrolysis activity"/>
    <property type="evidence" value="ECO:0007669"/>
    <property type="project" value="InterPro"/>
</dbReference>
<dbReference type="FunFam" id="3.30.450.380:FF:000002">
    <property type="entry name" value="Secretion protein, partial"/>
    <property type="match status" value="1"/>
</dbReference>